<dbReference type="InterPro" id="IPR000182">
    <property type="entry name" value="GNAT_dom"/>
</dbReference>
<dbReference type="PROSITE" id="PS51186">
    <property type="entry name" value="GNAT"/>
    <property type="match status" value="1"/>
</dbReference>
<sequence length="166" mass="17809">MSETAIVPLTAAHAEDVLRIYQQGIDEGNATFETAAPTWDAFDADKLPDHRFAATAPDAKILGFIVVSAVSKRPCYTGVVSVSVYVAPEARGRGIGNHLLSTLIASTEAAGVWTINAGIFPENTASLALHERHGFRVLGRQQRIGKSAAGVWRDVVLLERRSSLVD</sequence>
<protein>
    <submittedName>
        <fullName evidence="4">N-acetyltransferase</fullName>
    </submittedName>
</protein>
<comment type="caution">
    <text evidence="4">The sequence shown here is derived from an EMBL/GenBank/DDBJ whole genome shotgun (WGS) entry which is preliminary data.</text>
</comment>
<reference evidence="4 5" key="1">
    <citation type="submission" date="2020-02" db="EMBL/GenBank/DDBJ databases">
        <title>Acidophilic actinobacteria isolated from forest soil.</title>
        <authorList>
            <person name="Golinska P."/>
        </authorList>
    </citation>
    <scope>NUCLEOTIDE SEQUENCE [LARGE SCALE GENOMIC DNA]</scope>
    <source>
        <strain evidence="4 5">NL8</strain>
    </source>
</reference>
<proteinExistence type="predicted"/>
<dbReference type="InterPro" id="IPR016181">
    <property type="entry name" value="Acyl_CoA_acyltransferase"/>
</dbReference>
<dbReference type="Pfam" id="PF00583">
    <property type="entry name" value="Acetyltransf_1"/>
    <property type="match status" value="1"/>
</dbReference>
<dbReference type="RefSeq" id="WP_212020269.1">
    <property type="nucleotide sequence ID" value="NZ_JAAFYZ010000266.1"/>
</dbReference>
<dbReference type="SUPFAM" id="SSF55729">
    <property type="entry name" value="Acyl-CoA N-acyltransferases (Nat)"/>
    <property type="match status" value="1"/>
</dbReference>
<evidence type="ECO:0000313" key="4">
    <source>
        <dbReference type="EMBL" id="MBS2553573.1"/>
    </source>
</evidence>
<dbReference type="PANTHER" id="PTHR43072">
    <property type="entry name" value="N-ACETYLTRANSFERASE"/>
    <property type="match status" value="1"/>
</dbReference>
<feature type="domain" description="N-acetyltransferase" evidence="3">
    <location>
        <begin position="4"/>
        <end position="159"/>
    </location>
</feature>
<accession>A0ABS5L5F7</accession>
<keyword evidence="5" id="KW-1185">Reference proteome</keyword>
<organism evidence="4 5">
    <name type="scientific">Catenulispora pinistramenti</name>
    <dbReference type="NCBI Taxonomy" id="2705254"/>
    <lineage>
        <taxon>Bacteria</taxon>
        <taxon>Bacillati</taxon>
        <taxon>Actinomycetota</taxon>
        <taxon>Actinomycetes</taxon>
        <taxon>Catenulisporales</taxon>
        <taxon>Catenulisporaceae</taxon>
        <taxon>Catenulispora</taxon>
    </lineage>
</organism>
<dbReference type="Proteomes" id="UP000730482">
    <property type="component" value="Unassembled WGS sequence"/>
</dbReference>
<keyword evidence="2" id="KW-0012">Acyltransferase</keyword>
<gene>
    <name evidence="4" type="ORF">KGQ19_42650</name>
</gene>
<evidence type="ECO:0000259" key="3">
    <source>
        <dbReference type="PROSITE" id="PS51186"/>
    </source>
</evidence>
<evidence type="ECO:0000256" key="1">
    <source>
        <dbReference type="ARBA" id="ARBA00022679"/>
    </source>
</evidence>
<evidence type="ECO:0000313" key="5">
    <source>
        <dbReference type="Proteomes" id="UP000730482"/>
    </source>
</evidence>
<dbReference type="PANTHER" id="PTHR43072:SF23">
    <property type="entry name" value="UPF0039 PROTEIN C11D3.02C"/>
    <property type="match status" value="1"/>
</dbReference>
<dbReference type="Gene3D" id="3.40.630.30">
    <property type="match status" value="1"/>
</dbReference>
<evidence type="ECO:0000256" key="2">
    <source>
        <dbReference type="ARBA" id="ARBA00023315"/>
    </source>
</evidence>
<dbReference type="EMBL" id="JAAFYZ010000266">
    <property type="protein sequence ID" value="MBS2553573.1"/>
    <property type="molecule type" value="Genomic_DNA"/>
</dbReference>
<keyword evidence="1" id="KW-0808">Transferase</keyword>
<dbReference type="CDD" id="cd04301">
    <property type="entry name" value="NAT_SF"/>
    <property type="match status" value="1"/>
</dbReference>
<name>A0ABS5L5F7_9ACTN</name>